<evidence type="ECO:0000256" key="2">
    <source>
        <dbReference type="ARBA" id="ARBA00023015"/>
    </source>
</evidence>
<dbReference type="GO" id="GO:0000976">
    <property type="term" value="F:transcription cis-regulatory region binding"/>
    <property type="evidence" value="ECO:0007669"/>
    <property type="project" value="TreeGrafter"/>
</dbReference>
<evidence type="ECO:0000256" key="4">
    <source>
        <dbReference type="ARBA" id="ARBA00023163"/>
    </source>
</evidence>
<keyword evidence="4" id="KW-0804">Transcription</keyword>
<dbReference type="AlphaFoldDB" id="A0A2T3YRK1"/>
<dbReference type="GO" id="GO:0000981">
    <property type="term" value="F:DNA-binding transcription factor activity, RNA polymerase II-specific"/>
    <property type="evidence" value="ECO:0007669"/>
    <property type="project" value="TreeGrafter"/>
</dbReference>
<evidence type="ECO:0000259" key="6">
    <source>
        <dbReference type="Pfam" id="PF04082"/>
    </source>
</evidence>
<dbReference type="InterPro" id="IPR051089">
    <property type="entry name" value="prtT"/>
</dbReference>
<reference evidence="7 8" key="1">
    <citation type="submission" date="2016-07" db="EMBL/GenBank/DDBJ databases">
        <title>Multiple horizontal gene transfer events from other fungi enriched the ability of initially mycotrophic Trichoderma (Ascomycota) to feed on dead plant biomass.</title>
        <authorList>
            <consortium name="DOE Joint Genome Institute"/>
            <person name="Aerts A."/>
            <person name="Atanasova L."/>
            <person name="Chenthamara K."/>
            <person name="Zhang J."/>
            <person name="Grujic M."/>
            <person name="Henrissat B."/>
            <person name="Kuo A."/>
            <person name="Salamov A."/>
            <person name="Lipzen A."/>
            <person name="Labutti K."/>
            <person name="Barry K."/>
            <person name="Miao Y."/>
            <person name="Rahimi M.J."/>
            <person name="Shen Q."/>
            <person name="Grigoriev I.V."/>
            <person name="Kubicek C.P."/>
            <person name="Druzhinina I.S."/>
        </authorList>
    </citation>
    <scope>NUCLEOTIDE SEQUENCE [LARGE SCALE GENOMIC DNA]</scope>
    <source>
        <strain evidence="7 8">CBS 433.97</strain>
    </source>
</reference>
<dbReference type="GO" id="GO:0005634">
    <property type="term" value="C:nucleus"/>
    <property type="evidence" value="ECO:0007669"/>
    <property type="project" value="UniProtKB-SubCell"/>
</dbReference>
<dbReference type="PANTHER" id="PTHR31845:SF21">
    <property type="entry name" value="REGULATORY PROTEIN LEU3"/>
    <property type="match status" value="1"/>
</dbReference>
<organism evidence="7 8">
    <name type="scientific">Trichoderma asperellum (strain ATCC 204424 / CBS 433.97 / NBRC 101777)</name>
    <dbReference type="NCBI Taxonomy" id="1042311"/>
    <lineage>
        <taxon>Eukaryota</taxon>
        <taxon>Fungi</taxon>
        <taxon>Dikarya</taxon>
        <taxon>Ascomycota</taxon>
        <taxon>Pezizomycotina</taxon>
        <taxon>Sordariomycetes</taxon>
        <taxon>Hypocreomycetidae</taxon>
        <taxon>Hypocreales</taxon>
        <taxon>Hypocreaceae</taxon>
        <taxon>Trichoderma</taxon>
    </lineage>
</organism>
<name>A0A2T3YRK1_TRIA4</name>
<feature type="domain" description="Xylanolytic transcriptional activator regulatory" evidence="6">
    <location>
        <begin position="120"/>
        <end position="261"/>
    </location>
</feature>
<keyword evidence="3" id="KW-0238">DNA-binding</keyword>
<gene>
    <name evidence="7" type="ORF">M441DRAFT_74523</name>
</gene>
<dbReference type="CDD" id="cd12148">
    <property type="entry name" value="fungal_TF_MHR"/>
    <property type="match status" value="1"/>
</dbReference>
<evidence type="ECO:0000256" key="1">
    <source>
        <dbReference type="ARBA" id="ARBA00004123"/>
    </source>
</evidence>
<proteinExistence type="predicted"/>
<sequence>MSLQCVKLPPTKRNRKTKASLQRELDILKEHLMQREVLNLSPNQSSASMYNVIQPQEVDLSVKQRQSSLTPTDGQEFTNDLLAMPNTLGSQTIPSMQTSTLPRSVDGREYDAMCIDECFKLYFSHYHPNIPIIDPQTAPNQCYDQSSFLFWVIVTTGARLYSQDPVMIEVLGPVVKKMGFEFLASSLAPIHTLQGILILCSWAPPLKLMRENIAYVASGAALHLAVKLGLHCPDAGQESALGGTVLNPKQLSLRARLWSFTCIICQATSESLGLPPSVGTDFAKAGRKGSCRLSVELQFYHDLADLQGRAMTALVRQASLGSDPFYLSRPPETDPLRDLIKTYDLELENFGIGRSFRERRLLHLQYCRLHVNAFLFLTILGNQAIDHPSFVNLYNLAALVINSTTSIYKCSASRTDYASMTMILAACIILKISRSHLADHVDVDRGRKAYFTAIAAFRDPTLRHIGISSRAAMVLMQLWGCQRLISRIEGDVDGLKLGVQSRSSMSIVFDCFLWWKEQLQGENDSCAHSAKELQEVSSTEDLFACEDLSFFSFPMNIGQDFGGSIEFNQENAVLECPNMVPSIYEASRFNVPLNYH</sequence>
<accession>A0A2T3YRK1</accession>
<dbReference type="GO" id="GO:0008270">
    <property type="term" value="F:zinc ion binding"/>
    <property type="evidence" value="ECO:0007669"/>
    <property type="project" value="InterPro"/>
</dbReference>
<dbReference type="PANTHER" id="PTHR31845">
    <property type="entry name" value="FINGER DOMAIN PROTEIN, PUTATIVE-RELATED"/>
    <property type="match status" value="1"/>
</dbReference>
<keyword evidence="2" id="KW-0805">Transcription regulation</keyword>
<dbReference type="InterPro" id="IPR007219">
    <property type="entry name" value="XnlR_reg_dom"/>
</dbReference>
<comment type="subcellular location">
    <subcellularLocation>
        <location evidence="1">Nucleus</location>
    </subcellularLocation>
</comment>
<evidence type="ECO:0000256" key="5">
    <source>
        <dbReference type="ARBA" id="ARBA00023242"/>
    </source>
</evidence>
<evidence type="ECO:0000313" key="8">
    <source>
        <dbReference type="Proteomes" id="UP000240493"/>
    </source>
</evidence>
<keyword evidence="5" id="KW-0539">Nucleus</keyword>
<dbReference type="EMBL" id="KZ679280">
    <property type="protein sequence ID" value="PTB35146.1"/>
    <property type="molecule type" value="Genomic_DNA"/>
</dbReference>
<dbReference type="STRING" id="1042311.A0A2T3YRK1"/>
<dbReference type="GO" id="GO:0006351">
    <property type="term" value="P:DNA-templated transcription"/>
    <property type="evidence" value="ECO:0007669"/>
    <property type="project" value="InterPro"/>
</dbReference>
<dbReference type="OrthoDB" id="2341546at2759"/>
<dbReference type="Pfam" id="PF04082">
    <property type="entry name" value="Fungal_trans"/>
    <property type="match status" value="1"/>
</dbReference>
<evidence type="ECO:0000313" key="7">
    <source>
        <dbReference type="EMBL" id="PTB35146.1"/>
    </source>
</evidence>
<protein>
    <recommendedName>
        <fullName evidence="6">Xylanolytic transcriptional activator regulatory domain-containing protein</fullName>
    </recommendedName>
</protein>
<keyword evidence="8" id="KW-1185">Reference proteome</keyword>
<dbReference type="Proteomes" id="UP000240493">
    <property type="component" value="Unassembled WGS sequence"/>
</dbReference>
<evidence type="ECO:0000256" key="3">
    <source>
        <dbReference type="ARBA" id="ARBA00023125"/>
    </source>
</evidence>